<dbReference type="OrthoDB" id="7464126at2759"/>
<name>A0A0D2CW70_9EURO</name>
<evidence type="ECO:0000259" key="4">
    <source>
        <dbReference type="Pfam" id="PF24883"/>
    </source>
</evidence>
<evidence type="ECO:0000256" key="2">
    <source>
        <dbReference type="SAM" id="MobiDB-lite"/>
    </source>
</evidence>
<feature type="region of interest" description="Disordered" evidence="2">
    <location>
        <begin position="948"/>
        <end position="971"/>
    </location>
</feature>
<proteinExistence type="predicted"/>
<sequence length="1204" mass="136525">MHFLKVGHNGQLTLAENLNPPPSRYAVLSHTWGRDDEEITYDEMKNGLGATKAGYKKLRFCADRAGRDGIDYVWVDTCCINKANWTELAEAINSMYQWYQDAAKCYVYLSDVSMQTWVSNFETSRWFRRGWTLQELLAPKLVEFYSHEGMFLGDKESLELQIHRSTGIPVAALRGNPLSDFAVSERKRWVARRNTKRIEDKAYCMLGIFGVFLPLIYGEGANAWKRLDEEIEKSSTSESLTNTRNRDSCQRLESKAALRRVKEAQAGPYAPFLDVLLQLAEVPNDDRTRKAMLQCARLLSITDSAKFLWEHRDAVDKETVKATDKAEERLRDTYYGAVARCYKSLGFDDIMAREEIIAAPDDETCLWIYDAPEFESWHSNQKPLLWLKGKPGSGKSILMKSLFKRREKDLDDSSTILLRFFFNGRGSPMEKSPEALYRTLTQSMMRLHPATLCAVLAYYLEKESRTGTVRWRTEELADLFHKELEQPQKKDIEVFVDALDECSDSEVLEVIRRFEKSIQKPRDQSKLRICWSSRFYPNISLRAVQAIELIVSDQNSQDIREHVRNIFPLHLDERLRSLSEDVISRAQGVFLWASLAAKKLMQAFDAGRDVDDLVSILQSIPSSLGQYFLKIFTDTTFTQEQRKDLHDIALLVLGSLRPLSADELHSALLLANANTKWSLDTIRLSSENLGQFRKRLIHASGGLIEVVERDTLFNSYGGLSCRVQVIHESVREFFLGEGLFVLNVSSTKAFAAESHSVMVRAAFKGLIGIQTDFTRHRHGQNESGDPSDDNVLDALIPAKTWCPPSVSFVLGYVRDHCFSHLTFAAEAQIEAQDGSAAADLPCSSVSREALFAYLRLACSEVILHGTSRASVNEQLQSASLHPSVFGFEKQELAQVLDLPNQLMTASEFLKRRGLYLFEEPPATGSSPVTMHRFLAVFVASFRSNGGMLASRPSSKTELSTPNQSSAEVREVHRKRPWLPLEEDTNEPSCDPPANLHFGISFLLPHPTVPRVMLPERFQSPNPHDISREDAVLAVDIGDWSFVASNDAKLKPYLTNPVSDELGSHLTFSNPSTLSCILFYWPQDDSEVTLSNGEPVPIRVQEGDCQIGWRPVRGASNRATLFPPLTRPEQWDRYRNRLRPEVNPAAFMRPWHRRQLDRMRREGSSSSPAKVAKRGATYSDCELDPVAQVFDDEQFLRARTVRSAH</sequence>
<dbReference type="AlphaFoldDB" id="A0A0D2CW70"/>
<dbReference type="EMBL" id="KN847043">
    <property type="protein sequence ID" value="KIW27894.1"/>
    <property type="molecule type" value="Genomic_DNA"/>
</dbReference>
<dbReference type="Proteomes" id="UP000054466">
    <property type="component" value="Unassembled WGS sequence"/>
</dbReference>
<feature type="compositionally biased region" description="Polar residues" evidence="2">
    <location>
        <begin position="951"/>
        <end position="966"/>
    </location>
</feature>
<dbReference type="Pfam" id="PF06985">
    <property type="entry name" value="HET"/>
    <property type="match status" value="1"/>
</dbReference>
<evidence type="ECO:0000313" key="6">
    <source>
        <dbReference type="Proteomes" id="UP000054466"/>
    </source>
</evidence>
<dbReference type="InterPro" id="IPR027417">
    <property type="entry name" value="P-loop_NTPase"/>
</dbReference>
<organism evidence="5 6">
    <name type="scientific">Cladophialophora immunda</name>
    <dbReference type="NCBI Taxonomy" id="569365"/>
    <lineage>
        <taxon>Eukaryota</taxon>
        <taxon>Fungi</taxon>
        <taxon>Dikarya</taxon>
        <taxon>Ascomycota</taxon>
        <taxon>Pezizomycotina</taxon>
        <taxon>Eurotiomycetes</taxon>
        <taxon>Chaetothyriomycetidae</taxon>
        <taxon>Chaetothyriales</taxon>
        <taxon>Herpotrichiellaceae</taxon>
        <taxon>Cladophialophora</taxon>
    </lineage>
</organism>
<dbReference type="Gene3D" id="3.40.50.300">
    <property type="entry name" value="P-loop containing nucleotide triphosphate hydrolases"/>
    <property type="match status" value="1"/>
</dbReference>
<evidence type="ECO:0000259" key="3">
    <source>
        <dbReference type="Pfam" id="PF06985"/>
    </source>
</evidence>
<dbReference type="PANTHER" id="PTHR10622">
    <property type="entry name" value="HET DOMAIN-CONTAINING PROTEIN"/>
    <property type="match status" value="1"/>
</dbReference>
<dbReference type="STRING" id="569365.A0A0D2CW70"/>
<dbReference type="InterPro" id="IPR010730">
    <property type="entry name" value="HET"/>
</dbReference>
<accession>A0A0D2CW70</accession>
<feature type="region of interest" description="Disordered" evidence="2">
    <location>
        <begin position="1156"/>
        <end position="1175"/>
    </location>
</feature>
<dbReference type="PANTHER" id="PTHR10622:SF11">
    <property type="entry name" value="HET-DOMAIN-CONTAINING PROTEIN"/>
    <property type="match status" value="1"/>
</dbReference>
<keyword evidence="6" id="KW-1185">Reference proteome</keyword>
<gene>
    <name evidence="5" type="ORF">PV07_07592</name>
</gene>
<dbReference type="HOGENOM" id="CLU_270403_0_0_1"/>
<feature type="domain" description="Nephrocystin 3-like N-terminal" evidence="4">
    <location>
        <begin position="363"/>
        <end position="534"/>
    </location>
</feature>
<evidence type="ECO:0000313" key="5">
    <source>
        <dbReference type="EMBL" id="KIW27894.1"/>
    </source>
</evidence>
<evidence type="ECO:0000256" key="1">
    <source>
        <dbReference type="ARBA" id="ARBA00022737"/>
    </source>
</evidence>
<protein>
    <submittedName>
        <fullName evidence="5">Uncharacterized protein</fullName>
    </submittedName>
</protein>
<dbReference type="InterPro" id="IPR056884">
    <property type="entry name" value="NPHP3-like_N"/>
</dbReference>
<dbReference type="RefSeq" id="XP_016248110.1">
    <property type="nucleotide sequence ID" value="XM_016394691.1"/>
</dbReference>
<dbReference type="Pfam" id="PF24883">
    <property type="entry name" value="NPHP3_N"/>
    <property type="match status" value="1"/>
</dbReference>
<dbReference type="SUPFAM" id="SSF52540">
    <property type="entry name" value="P-loop containing nucleoside triphosphate hydrolases"/>
    <property type="match status" value="1"/>
</dbReference>
<keyword evidence="1" id="KW-0677">Repeat</keyword>
<dbReference type="GeneID" id="27346786"/>
<dbReference type="VEuPathDB" id="FungiDB:PV07_07592"/>
<reference evidence="5 6" key="1">
    <citation type="submission" date="2015-01" db="EMBL/GenBank/DDBJ databases">
        <title>The Genome Sequence of Cladophialophora immunda CBS83496.</title>
        <authorList>
            <consortium name="The Broad Institute Genomics Platform"/>
            <person name="Cuomo C."/>
            <person name="de Hoog S."/>
            <person name="Gorbushina A."/>
            <person name="Stielow B."/>
            <person name="Teixiera M."/>
            <person name="Abouelleil A."/>
            <person name="Chapman S.B."/>
            <person name="Priest M."/>
            <person name="Young S.K."/>
            <person name="Wortman J."/>
            <person name="Nusbaum C."/>
            <person name="Birren B."/>
        </authorList>
    </citation>
    <scope>NUCLEOTIDE SEQUENCE [LARGE SCALE GENOMIC DNA]</scope>
    <source>
        <strain evidence="5 6">CBS 83496</strain>
    </source>
</reference>
<feature type="domain" description="Heterokaryon incompatibility" evidence="3">
    <location>
        <begin position="25"/>
        <end position="112"/>
    </location>
</feature>